<dbReference type="InterPro" id="IPR001623">
    <property type="entry name" value="DnaJ_domain"/>
</dbReference>
<reference evidence="2" key="2">
    <citation type="submission" date="2021-04" db="EMBL/GenBank/DDBJ databases">
        <authorList>
            <person name="Podell S."/>
        </authorList>
    </citation>
    <scope>NUCLEOTIDE SEQUENCE</scope>
    <source>
        <strain evidence="2">Hildebrandi</strain>
    </source>
</reference>
<organism evidence="2 3">
    <name type="scientific">Nitzschia inconspicua</name>
    <dbReference type="NCBI Taxonomy" id="303405"/>
    <lineage>
        <taxon>Eukaryota</taxon>
        <taxon>Sar</taxon>
        <taxon>Stramenopiles</taxon>
        <taxon>Ochrophyta</taxon>
        <taxon>Bacillariophyta</taxon>
        <taxon>Bacillariophyceae</taxon>
        <taxon>Bacillariophycidae</taxon>
        <taxon>Bacillariales</taxon>
        <taxon>Bacillariaceae</taxon>
        <taxon>Nitzschia</taxon>
    </lineage>
</organism>
<dbReference type="AlphaFoldDB" id="A0A9K3LV07"/>
<keyword evidence="3" id="KW-1185">Reference proteome</keyword>
<protein>
    <submittedName>
        <fullName evidence="2">DnaJ protein</fullName>
    </submittedName>
</protein>
<evidence type="ECO:0000313" key="2">
    <source>
        <dbReference type="EMBL" id="KAG7369038.1"/>
    </source>
</evidence>
<dbReference type="PROSITE" id="PS50076">
    <property type="entry name" value="DNAJ_2"/>
    <property type="match status" value="1"/>
</dbReference>
<dbReference type="PANTHER" id="PTHR44094">
    <property type="entry name" value="DNAJ HEAT SHOCK N-TERMINAL DOMAIN-CONTAINING PROTEIN"/>
    <property type="match status" value="1"/>
</dbReference>
<dbReference type="CDD" id="cd06257">
    <property type="entry name" value="DnaJ"/>
    <property type="match status" value="1"/>
</dbReference>
<dbReference type="Pfam" id="PF14308">
    <property type="entry name" value="DnaJ-X"/>
    <property type="match status" value="1"/>
</dbReference>
<comment type="caution">
    <text evidence="2">The sequence shown here is derived from an EMBL/GenBank/DDBJ whole genome shotgun (WGS) entry which is preliminary data.</text>
</comment>
<dbReference type="Proteomes" id="UP000693970">
    <property type="component" value="Unassembled WGS sequence"/>
</dbReference>
<accession>A0A9K3LV07</accession>
<dbReference type="SMART" id="SM00271">
    <property type="entry name" value="DnaJ"/>
    <property type="match status" value="1"/>
</dbReference>
<dbReference type="InterPro" id="IPR026894">
    <property type="entry name" value="DnaJ_X"/>
</dbReference>
<dbReference type="InterPro" id="IPR052423">
    <property type="entry name" value="EMIR"/>
</dbReference>
<dbReference type="Pfam" id="PF00226">
    <property type="entry name" value="DnaJ"/>
    <property type="match status" value="1"/>
</dbReference>
<dbReference type="PANTHER" id="PTHR44094:SF8">
    <property type="entry name" value="DNAJ HEAT SHOCK N-TERMINAL DOMAIN-CONTAINING PROTEIN-RELATED"/>
    <property type="match status" value="1"/>
</dbReference>
<dbReference type="OrthoDB" id="10250354at2759"/>
<gene>
    <name evidence="2" type="ORF">IV203_031781</name>
</gene>
<dbReference type="EMBL" id="JAGRRH010000006">
    <property type="protein sequence ID" value="KAG7369038.1"/>
    <property type="molecule type" value="Genomic_DNA"/>
</dbReference>
<name>A0A9K3LV07_9STRA</name>
<proteinExistence type="predicted"/>
<reference evidence="2" key="1">
    <citation type="journal article" date="2021" name="Sci. Rep.">
        <title>Diploid genomic architecture of Nitzschia inconspicua, an elite biomass production diatom.</title>
        <authorList>
            <person name="Oliver A."/>
            <person name="Podell S."/>
            <person name="Pinowska A."/>
            <person name="Traller J.C."/>
            <person name="Smith S.R."/>
            <person name="McClure R."/>
            <person name="Beliaev A."/>
            <person name="Bohutskyi P."/>
            <person name="Hill E.A."/>
            <person name="Rabines A."/>
            <person name="Zheng H."/>
            <person name="Allen L.Z."/>
            <person name="Kuo A."/>
            <person name="Grigoriev I.V."/>
            <person name="Allen A.E."/>
            <person name="Hazlebeck D."/>
            <person name="Allen E.E."/>
        </authorList>
    </citation>
    <scope>NUCLEOTIDE SEQUENCE</scope>
    <source>
        <strain evidence="2">Hildebrandi</strain>
    </source>
</reference>
<evidence type="ECO:0000259" key="1">
    <source>
        <dbReference type="PROSITE" id="PS50076"/>
    </source>
</evidence>
<sequence length="546" mass="59899">MPSSSPSKKQQKEDEEYCKARDEVEHILGVTKPKHLGEGLTSGVGYILRGAVGAAGAIVLCPTIGLGEGHKEAGVFGGVVGGVTGAAAGIVQAANVLGGGIVTGVGQIARGIAATPNAVIAPTRGCWWNPNEGVWVKTNLLEEERWIKAQPEFDQDILGDEVIPEDHRPKGDNNLGIPTKKVKDTYYYDKLGLDPGVDSDMIKRRYYIIARKYSPDRAGANKKAQNEFQEIGRAYTILMNPDLRAKYDRVGRETLWEDEEEEPDVDPFMLYTLLFGSEKFNDYIGKLAAVTSARVGDEKHKKITMAKARLLQKRRVTRLALKLAERLQKWAEDDLQSSALADWAAEAENLCDASYGVELVHVIGKVYTLSAVQFLGALNKGVGMPSISDWARKHSEGFRLSTEKLAHKVSNMGGDKDKVSLHQHVATAIEKSEGDSDLEDLAMDALKKSRLHKTALNLLWKQTVVDITSTIHESAQMVLNDHSVPSDIRKRRAKALEACGGVFGKAVRASSEQAPSQQEELEKVAFNAMLNTVWQQEMATRLGKEE</sequence>
<feature type="domain" description="J" evidence="1">
    <location>
        <begin position="186"/>
        <end position="251"/>
    </location>
</feature>
<evidence type="ECO:0000313" key="3">
    <source>
        <dbReference type="Proteomes" id="UP000693970"/>
    </source>
</evidence>